<dbReference type="PANTHER" id="PTHR11986">
    <property type="entry name" value="AMINOTRANSFERASE CLASS III"/>
    <property type="match status" value="1"/>
</dbReference>
<feature type="binding site" evidence="5">
    <location>
        <begin position="129"/>
        <end position="130"/>
    </location>
    <ligand>
        <name>pyridoxal 5'-phosphate</name>
        <dbReference type="ChEBI" id="CHEBI:597326"/>
    </ligand>
</feature>
<feature type="region of interest" description="Disordered" evidence="6">
    <location>
        <begin position="1"/>
        <end position="27"/>
    </location>
</feature>
<comment type="subcellular location">
    <subcellularLocation>
        <location evidence="5">Cytoplasm</location>
    </subcellularLocation>
</comment>
<dbReference type="CDD" id="cd00610">
    <property type="entry name" value="OAT_like"/>
    <property type="match status" value="1"/>
</dbReference>
<dbReference type="HOGENOM" id="CLU_016922_10_1_9"/>
<dbReference type="PANTHER" id="PTHR11986:SF79">
    <property type="entry name" value="ACETYLORNITHINE AMINOTRANSFERASE, MITOCHONDRIAL"/>
    <property type="match status" value="1"/>
</dbReference>
<dbReference type="Pfam" id="PF00202">
    <property type="entry name" value="Aminotran_3"/>
    <property type="match status" value="1"/>
</dbReference>
<dbReference type="SUPFAM" id="SSF53383">
    <property type="entry name" value="PLP-dependent transferases"/>
    <property type="match status" value="1"/>
</dbReference>
<feature type="binding site" evidence="5">
    <location>
        <position position="305"/>
    </location>
    <ligand>
        <name>pyridoxal 5'-phosphate</name>
        <dbReference type="ChEBI" id="CHEBI:597326"/>
    </ligand>
</feature>
<comment type="similarity">
    <text evidence="5">Belongs to the class-III pyridoxal-phosphate-dependent aminotransferase family. ArgD subfamily.</text>
</comment>
<comment type="cofactor">
    <cofactor evidence="5">
        <name>pyridoxal 5'-phosphate</name>
        <dbReference type="ChEBI" id="CHEBI:597326"/>
    </cofactor>
    <text evidence="5">Binds 1 pyridoxal phosphate per subunit.</text>
</comment>
<dbReference type="UniPathway" id="UPA00068">
    <property type="reaction ID" value="UER00109"/>
</dbReference>
<dbReference type="AlphaFoldDB" id="A0A089LMD9"/>
<dbReference type="KEGG" id="pbd:PBOR_33445"/>
<dbReference type="InterPro" id="IPR005814">
    <property type="entry name" value="Aminotrans_3"/>
</dbReference>
<protein>
    <recommendedName>
        <fullName evidence="5">Acetylornithine aminotransferase</fullName>
        <shortName evidence="5">ACOAT</shortName>
        <ecNumber evidence="5">2.6.1.11</ecNumber>
    </recommendedName>
</protein>
<dbReference type="InterPro" id="IPR015421">
    <property type="entry name" value="PyrdxlP-dep_Trfase_major"/>
</dbReference>
<evidence type="ECO:0000256" key="2">
    <source>
        <dbReference type="ARBA" id="ARBA00022605"/>
    </source>
</evidence>
<evidence type="ECO:0000256" key="5">
    <source>
        <dbReference type="HAMAP-Rule" id="MF_01107"/>
    </source>
</evidence>
<accession>A0A089LMD9</accession>
<dbReference type="InterPro" id="IPR050103">
    <property type="entry name" value="Class-III_PLP-dep_AT"/>
</dbReference>
<dbReference type="InterPro" id="IPR015422">
    <property type="entry name" value="PyrdxlP-dep_Trfase_small"/>
</dbReference>
<feature type="modified residue" description="N6-(pyridoxal phosphate)lysine" evidence="5">
    <location>
        <position position="276"/>
    </location>
</feature>
<dbReference type="InterPro" id="IPR015424">
    <property type="entry name" value="PyrdxlP-dep_Trfase"/>
</dbReference>
<dbReference type="InterPro" id="IPR049704">
    <property type="entry name" value="Aminotrans_3_PPA_site"/>
</dbReference>
<comment type="pathway">
    <text evidence="5">Amino-acid biosynthesis; L-arginine biosynthesis; N(2)-acetyl-L-ornithine from L-glutamate: step 4/4.</text>
</comment>
<feature type="binding site" evidence="5">
    <location>
        <position position="304"/>
    </location>
    <ligand>
        <name>N(2)-acetyl-L-ornithine</name>
        <dbReference type="ChEBI" id="CHEBI:57805"/>
    </ligand>
</feature>
<feature type="binding site" evidence="5">
    <location>
        <position position="162"/>
    </location>
    <ligand>
        <name>pyridoxal 5'-phosphate</name>
        <dbReference type="ChEBI" id="CHEBI:597326"/>
    </ligand>
</feature>
<reference evidence="7" key="1">
    <citation type="submission" date="2014-08" db="EMBL/GenBank/DDBJ databases">
        <title>Comparative genomics of the Paenibacillus odorifer group.</title>
        <authorList>
            <person name="den Bakker H.C."/>
            <person name="Tsai Y.-C.Y.-C."/>
            <person name="Martin N."/>
            <person name="Korlach J."/>
            <person name="Wiedmann M."/>
        </authorList>
    </citation>
    <scope>NUCLEOTIDE SEQUENCE [LARGE SCALE GENOMIC DNA]</scope>
    <source>
        <strain evidence="7">DSM 13188</strain>
    </source>
</reference>
<evidence type="ECO:0000313" key="7">
    <source>
        <dbReference type="EMBL" id="AIQ61260.1"/>
    </source>
</evidence>
<dbReference type="Gene3D" id="3.40.640.10">
    <property type="entry name" value="Type I PLP-dependent aspartate aminotransferase-like (Major domain)"/>
    <property type="match status" value="1"/>
</dbReference>
<evidence type="ECO:0000256" key="6">
    <source>
        <dbReference type="SAM" id="MobiDB-lite"/>
    </source>
</evidence>
<keyword evidence="5" id="KW-0963">Cytoplasm</keyword>
<keyword evidence="3 5" id="KW-0808">Transferase</keyword>
<gene>
    <name evidence="5" type="primary">argD</name>
    <name evidence="7" type="ORF">PBOR_33445</name>
</gene>
<dbReference type="PIRSF" id="PIRSF000521">
    <property type="entry name" value="Transaminase_4ab_Lys_Orn"/>
    <property type="match status" value="1"/>
</dbReference>
<proteinExistence type="inferred from homology"/>
<dbReference type="PROSITE" id="PS00600">
    <property type="entry name" value="AA_TRANSFER_CLASS_3"/>
    <property type="match status" value="1"/>
</dbReference>
<name>A0A089LMD9_PAEBO</name>
<dbReference type="EC" id="2.6.1.11" evidence="5"/>
<dbReference type="FunFam" id="3.40.640.10:FF:000004">
    <property type="entry name" value="Acetylornithine aminotransferase"/>
    <property type="match status" value="1"/>
</dbReference>
<keyword evidence="2 5" id="KW-0028">Amino-acid biosynthesis</keyword>
<feature type="binding site" evidence="5">
    <location>
        <begin position="247"/>
        <end position="250"/>
    </location>
    <ligand>
        <name>pyridoxal 5'-phosphate</name>
        <dbReference type="ChEBI" id="CHEBI:597326"/>
    </ligand>
</feature>
<feature type="compositionally biased region" description="Basic and acidic residues" evidence="6">
    <location>
        <begin position="1"/>
        <end position="11"/>
    </location>
</feature>
<keyword evidence="4 5" id="KW-0663">Pyridoxal phosphate</keyword>
<feature type="binding site" evidence="5">
    <location>
        <position position="165"/>
    </location>
    <ligand>
        <name>N(2)-acetyl-L-ornithine</name>
        <dbReference type="ChEBI" id="CHEBI:57805"/>
    </ligand>
</feature>
<organism evidence="7 8">
    <name type="scientific">Paenibacillus borealis</name>
    <dbReference type="NCBI Taxonomy" id="160799"/>
    <lineage>
        <taxon>Bacteria</taxon>
        <taxon>Bacillati</taxon>
        <taxon>Bacillota</taxon>
        <taxon>Bacilli</taxon>
        <taxon>Bacillales</taxon>
        <taxon>Paenibacillaceae</taxon>
        <taxon>Paenibacillus</taxon>
    </lineage>
</organism>
<dbReference type="RefSeq" id="WP_245647963.1">
    <property type="nucleotide sequence ID" value="NZ_CP009285.1"/>
</dbReference>
<dbReference type="EMBL" id="CP009285">
    <property type="protein sequence ID" value="AIQ61260.1"/>
    <property type="molecule type" value="Genomic_DNA"/>
</dbReference>
<dbReference type="NCBIfam" id="TIGR00707">
    <property type="entry name" value="argD"/>
    <property type="match status" value="1"/>
</dbReference>
<dbReference type="Gene3D" id="3.90.1150.10">
    <property type="entry name" value="Aspartate Aminotransferase, domain 1"/>
    <property type="match status" value="1"/>
</dbReference>
<evidence type="ECO:0000313" key="8">
    <source>
        <dbReference type="Proteomes" id="UP000029518"/>
    </source>
</evidence>
<keyword evidence="1 5" id="KW-0032">Aminotransferase</keyword>
<comment type="subunit">
    <text evidence="5">Homodimer.</text>
</comment>
<dbReference type="GO" id="GO:0006526">
    <property type="term" value="P:L-arginine biosynthetic process"/>
    <property type="evidence" value="ECO:0007669"/>
    <property type="project" value="UniProtKB-UniRule"/>
</dbReference>
<keyword evidence="8" id="KW-1185">Reference proteome</keyword>
<dbReference type="GO" id="GO:0005737">
    <property type="term" value="C:cytoplasm"/>
    <property type="evidence" value="ECO:0007669"/>
    <property type="project" value="UniProtKB-SubCell"/>
</dbReference>
<comment type="catalytic activity">
    <reaction evidence="5">
        <text>N(2)-acetyl-L-ornithine + 2-oxoglutarate = N-acetyl-L-glutamate 5-semialdehyde + L-glutamate</text>
        <dbReference type="Rhea" id="RHEA:18049"/>
        <dbReference type="ChEBI" id="CHEBI:16810"/>
        <dbReference type="ChEBI" id="CHEBI:29123"/>
        <dbReference type="ChEBI" id="CHEBI:29985"/>
        <dbReference type="ChEBI" id="CHEBI:57805"/>
        <dbReference type="EC" id="2.6.1.11"/>
    </reaction>
</comment>
<evidence type="ECO:0000256" key="3">
    <source>
        <dbReference type="ARBA" id="ARBA00022679"/>
    </source>
</evidence>
<dbReference type="GO" id="GO:0003992">
    <property type="term" value="F:N2-acetyl-L-ornithine:2-oxoglutarate 5-aminotransferase activity"/>
    <property type="evidence" value="ECO:0007669"/>
    <property type="project" value="UniProtKB-UniRule"/>
</dbReference>
<dbReference type="Proteomes" id="UP000029518">
    <property type="component" value="Chromosome"/>
</dbReference>
<evidence type="ECO:0000256" key="4">
    <source>
        <dbReference type="ARBA" id="ARBA00022898"/>
    </source>
</evidence>
<sequence length="430" mass="46149">MSELTQADKDSLTGAPQERSVETKEQGAAAAPAKLSAVFPSYARYDISLVKGKGSWVWDDQGNKYLDFMCGLAVTSLGHAPEKVGAKLKAQIDTLWHVSNLFHIPGQDRVAALLTDNSCADQVFFCNSGAEANEAAIKLARRYHQKVKGADRYEVITFEQSFHGRTLATLTATGQAKVKEGFLPLPAGFKTVPLHDLEALKAAITEHTAAIMLEMVLAEGGVIEVQQEFLDAVVALCEEHGLLLIVDEVQTGMGRTGKLFAHQHYGIEPDIFTLAKGIASGFPAGVMLGKGYLREAFSPGSHATTFGGTPLAAAVMEATIETMLEDGLAQRAAEMGDYLTGLLREKLADTSFVKDIRGKGLLIGIECAEPVAEIVLAGQKRGLLFVQAGPNVVRLLPNLYVTHEEIDQAVDILSELIHTYANKGNGEADS</sequence>
<keyword evidence="5" id="KW-0055">Arginine biosynthesis</keyword>
<dbReference type="NCBIfam" id="NF002325">
    <property type="entry name" value="PRK01278.1"/>
    <property type="match status" value="1"/>
</dbReference>
<dbReference type="GO" id="GO:0030170">
    <property type="term" value="F:pyridoxal phosphate binding"/>
    <property type="evidence" value="ECO:0007669"/>
    <property type="project" value="InterPro"/>
</dbReference>
<dbReference type="HAMAP" id="MF_01107">
    <property type="entry name" value="ArgD_aminotrans_3"/>
    <property type="match status" value="1"/>
</dbReference>
<comment type="miscellaneous">
    <text evidence="5">May also have succinyldiaminopimelate aminotransferase activity, thus carrying out the corresponding step in lysine biosynthesis.</text>
</comment>
<dbReference type="GO" id="GO:0042802">
    <property type="term" value="F:identical protein binding"/>
    <property type="evidence" value="ECO:0007669"/>
    <property type="project" value="TreeGrafter"/>
</dbReference>
<evidence type="ECO:0000256" key="1">
    <source>
        <dbReference type="ARBA" id="ARBA00022576"/>
    </source>
</evidence>
<dbReference type="InterPro" id="IPR004636">
    <property type="entry name" value="AcOrn/SuccOrn_fam"/>
</dbReference>